<dbReference type="FunFam" id="1.20.1110.10:FF:000048">
    <property type="entry name" value="Phospholipid-transporting ATPase"/>
    <property type="match status" value="1"/>
</dbReference>
<evidence type="ECO:0000313" key="23">
    <source>
        <dbReference type="EMBL" id="KZZ86824.1"/>
    </source>
</evidence>
<feature type="compositionally biased region" description="Acidic residues" evidence="20">
    <location>
        <begin position="15"/>
        <end position="32"/>
    </location>
</feature>
<dbReference type="SUPFAM" id="SSF81660">
    <property type="entry name" value="Metal cation-transporting ATPase, ATP-binding domain N"/>
    <property type="match status" value="1"/>
</dbReference>
<evidence type="ECO:0000256" key="18">
    <source>
        <dbReference type="PIRSR" id="PIRSR606539-3"/>
    </source>
</evidence>
<feature type="binding site" evidence="17">
    <location>
        <position position="949"/>
    </location>
    <ligand>
        <name>ATP</name>
        <dbReference type="ChEBI" id="CHEBI:30616"/>
    </ligand>
</feature>
<dbReference type="Gene3D" id="3.40.50.1000">
    <property type="entry name" value="HAD superfamily/HAD-like"/>
    <property type="match status" value="1"/>
</dbReference>
<keyword evidence="24" id="KW-1185">Reference proteome</keyword>
<feature type="binding site" evidence="17">
    <location>
        <position position="839"/>
    </location>
    <ligand>
        <name>ATP</name>
        <dbReference type="ChEBI" id="CHEBI:30616"/>
    </ligand>
</feature>
<dbReference type="InterPro" id="IPR008250">
    <property type="entry name" value="ATPase_P-typ_transduc_dom_A_sf"/>
</dbReference>
<dbReference type="InterPro" id="IPR036412">
    <property type="entry name" value="HAD-like_sf"/>
</dbReference>
<feature type="transmembrane region" description="Helical" evidence="19">
    <location>
        <begin position="564"/>
        <end position="583"/>
    </location>
</feature>
<dbReference type="PROSITE" id="PS00154">
    <property type="entry name" value="ATPASE_E1_E2"/>
    <property type="match status" value="1"/>
</dbReference>
<dbReference type="EC" id="7.6.2.1" evidence="19"/>
<evidence type="ECO:0000256" key="15">
    <source>
        <dbReference type="ARBA" id="ARBA00049128"/>
    </source>
</evidence>
<feature type="transmembrane region" description="Helical" evidence="19">
    <location>
        <begin position="1196"/>
        <end position="1214"/>
    </location>
</feature>
<dbReference type="NCBIfam" id="TIGR01652">
    <property type="entry name" value="ATPase-Plipid"/>
    <property type="match status" value="1"/>
</dbReference>
<dbReference type="SUPFAM" id="SSF81653">
    <property type="entry name" value="Calcium ATPase, transduction domain A"/>
    <property type="match status" value="1"/>
</dbReference>
<dbReference type="PRINTS" id="PR00119">
    <property type="entry name" value="CATATPASE"/>
</dbReference>
<keyword evidence="8 17" id="KW-0067">ATP-binding</keyword>
<feature type="transmembrane region" description="Helical" evidence="19">
    <location>
        <begin position="1118"/>
        <end position="1138"/>
    </location>
</feature>
<evidence type="ECO:0000256" key="2">
    <source>
        <dbReference type="ARBA" id="ARBA00004337"/>
    </source>
</evidence>
<reference evidence="23 24" key="1">
    <citation type="journal article" date="2016" name="Genome Biol. Evol.">
        <title>Divergent and convergent evolution of fungal pathogenicity.</title>
        <authorList>
            <person name="Shang Y."/>
            <person name="Xiao G."/>
            <person name="Zheng P."/>
            <person name="Cen K."/>
            <person name="Zhan S."/>
            <person name="Wang C."/>
        </authorList>
    </citation>
    <scope>NUCLEOTIDE SEQUENCE [LARGE SCALE GENOMIC DNA]</scope>
    <source>
        <strain evidence="23 24">ARSEF 7405</strain>
    </source>
</reference>
<evidence type="ECO:0000256" key="17">
    <source>
        <dbReference type="PIRSR" id="PIRSR606539-2"/>
    </source>
</evidence>
<dbReference type="GO" id="GO:0005524">
    <property type="term" value="F:ATP binding"/>
    <property type="evidence" value="ECO:0007669"/>
    <property type="project" value="UniProtKB-UniRule"/>
</dbReference>
<dbReference type="Pfam" id="PF16209">
    <property type="entry name" value="PhoLip_ATPase_N"/>
    <property type="match status" value="1"/>
</dbReference>
<evidence type="ECO:0000259" key="22">
    <source>
        <dbReference type="Pfam" id="PF16212"/>
    </source>
</evidence>
<dbReference type="SFLD" id="SFLDS00003">
    <property type="entry name" value="Haloacid_Dehalogenase"/>
    <property type="match status" value="1"/>
</dbReference>
<dbReference type="SUPFAM" id="SSF81665">
    <property type="entry name" value="Calcium ATPase, transmembrane domain M"/>
    <property type="match status" value="1"/>
</dbReference>
<dbReference type="InterPro" id="IPR044492">
    <property type="entry name" value="P_typ_ATPase_HD_dom"/>
</dbReference>
<feature type="transmembrane region" description="Helical" evidence="19">
    <location>
        <begin position="1284"/>
        <end position="1310"/>
    </location>
</feature>
<dbReference type="InterPro" id="IPR023299">
    <property type="entry name" value="ATPase_P-typ_cyto_dom_N"/>
</dbReference>
<dbReference type="EMBL" id="AZGZ01000046">
    <property type="protein sequence ID" value="KZZ86824.1"/>
    <property type="molecule type" value="Genomic_DNA"/>
</dbReference>
<feature type="binding site" evidence="17">
    <location>
        <position position="950"/>
    </location>
    <ligand>
        <name>ATP</name>
        <dbReference type="ChEBI" id="CHEBI:30616"/>
    </ligand>
</feature>
<dbReference type="VEuPathDB" id="FungiDB:AAP_06163"/>
<dbReference type="NCBIfam" id="TIGR01494">
    <property type="entry name" value="ATPase_P-type"/>
    <property type="match status" value="2"/>
</dbReference>
<feature type="transmembrane region" description="Helical" evidence="19">
    <location>
        <begin position="1252"/>
        <end position="1272"/>
    </location>
</feature>
<feature type="binding site" evidence="17">
    <location>
        <position position="629"/>
    </location>
    <ligand>
        <name>ATP</name>
        <dbReference type="ChEBI" id="CHEBI:30616"/>
    </ligand>
</feature>
<dbReference type="Pfam" id="PF16212">
    <property type="entry name" value="PhoLip_ATPase_C"/>
    <property type="match status" value="1"/>
</dbReference>
<evidence type="ECO:0000256" key="14">
    <source>
        <dbReference type="ARBA" id="ARBA00034036"/>
    </source>
</evidence>
<feature type="compositionally biased region" description="Low complexity" evidence="20">
    <location>
        <begin position="672"/>
        <end position="685"/>
    </location>
</feature>
<protein>
    <recommendedName>
        <fullName evidence="19">Phospholipid-transporting ATPase</fullName>
        <ecNumber evidence="19">7.6.2.1</ecNumber>
    </recommendedName>
</protein>
<feature type="region of interest" description="Disordered" evidence="20">
    <location>
        <begin position="346"/>
        <end position="401"/>
    </location>
</feature>
<dbReference type="InterPro" id="IPR023298">
    <property type="entry name" value="ATPase_P-typ_TM_dom_sf"/>
</dbReference>
<dbReference type="InterPro" id="IPR023214">
    <property type="entry name" value="HAD_sf"/>
</dbReference>
<dbReference type="InterPro" id="IPR018303">
    <property type="entry name" value="ATPase_P-typ_P_site"/>
</dbReference>
<evidence type="ECO:0000256" key="16">
    <source>
        <dbReference type="PIRSR" id="PIRSR606539-1"/>
    </source>
</evidence>
<dbReference type="GO" id="GO:0000287">
    <property type="term" value="F:magnesium ion binding"/>
    <property type="evidence" value="ECO:0007669"/>
    <property type="project" value="UniProtKB-UniRule"/>
</dbReference>
<feature type="compositionally biased region" description="Basic and acidic residues" evidence="20">
    <location>
        <begin position="386"/>
        <end position="396"/>
    </location>
</feature>
<comment type="catalytic activity">
    <reaction evidence="14 19">
        <text>ATP + H2O + phospholipidSide 1 = ADP + phosphate + phospholipidSide 2.</text>
        <dbReference type="EC" id="7.6.2.1"/>
    </reaction>
</comment>
<gene>
    <name evidence="23" type="ORF">AAP_06163</name>
</gene>
<keyword evidence="12" id="KW-0445">Lipid transport</keyword>
<evidence type="ECO:0000256" key="13">
    <source>
        <dbReference type="ARBA" id="ARBA00023136"/>
    </source>
</evidence>
<feature type="binding site" evidence="18">
    <location>
        <position position="1061"/>
    </location>
    <ligand>
        <name>Mg(2+)</name>
        <dbReference type="ChEBI" id="CHEBI:18420"/>
    </ligand>
</feature>
<dbReference type="Pfam" id="PF13246">
    <property type="entry name" value="Cation_ATPase"/>
    <property type="match status" value="1"/>
</dbReference>
<proteinExistence type="inferred from homology"/>
<dbReference type="GO" id="GO:0006897">
    <property type="term" value="P:endocytosis"/>
    <property type="evidence" value="ECO:0007669"/>
    <property type="project" value="TreeGrafter"/>
</dbReference>
<comment type="catalytic activity">
    <reaction evidence="15">
        <text>a 1,2-diacyl-sn-glycero-3-phosphoethanolamine(out) + ATP + H2O = a 1,2-diacyl-sn-glycero-3-phosphoethanolamine(in) + ADP + phosphate + H(+)</text>
        <dbReference type="Rhea" id="RHEA:66132"/>
        <dbReference type="ChEBI" id="CHEBI:15377"/>
        <dbReference type="ChEBI" id="CHEBI:15378"/>
        <dbReference type="ChEBI" id="CHEBI:30616"/>
        <dbReference type="ChEBI" id="CHEBI:43474"/>
        <dbReference type="ChEBI" id="CHEBI:64612"/>
        <dbReference type="ChEBI" id="CHEBI:456216"/>
    </reaction>
    <physiologicalReaction direction="left-to-right" evidence="15">
        <dbReference type="Rhea" id="RHEA:66133"/>
    </physiologicalReaction>
</comment>
<dbReference type="SFLD" id="SFLDF00027">
    <property type="entry name" value="p-type_atpase"/>
    <property type="match status" value="1"/>
</dbReference>
<feature type="binding site" evidence="18">
    <location>
        <position position="1057"/>
    </location>
    <ligand>
        <name>Mg(2+)</name>
        <dbReference type="ChEBI" id="CHEBI:18420"/>
    </ligand>
</feature>
<evidence type="ECO:0000256" key="12">
    <source>
        <dbReference type="ARBA" id="ARBA00023055"/>
    </source>
</evidence>
<accession>A0A167UZM5</accession>
<dbReference type="PANTHER" id="PTHR24092">
    <property type="entry name" value="PROBABLE PHOSPHOLIPID-TRANSPORTING ATPASE"/>
    <property type="match status" value="1"/>
</dbReference>
<dbReference type="InterPro" id="IPR006539">
    <property type="entry name" value="P-type_ATPase_IV"/>
</dbReference>
<evidence type="ECO:0000256" key="6">
    <source>
        <dbReference type="ARBA" id="ARBA00022723"/>
    </source>
</evidence>
<dbReference type="GO" id="GO:0140326">
    <property type="term" value="F:ATPase-coupled intramembrane lipid transporter activity"/>
    <property type="evidence" value="ECO:0007669"/>
    <property type="project" value="UniProtKB-EC"/>
</dbReference>
<dbReference type="Gene3D" id="2.70.150.10">
    <property type="entry name" value="Calcium-transporting ATPase, cytoplasmic transduction domain A"/>
    <property type="match status" value="1"/>
</dbReference>
<evidence type="ECO:0000256" key="19">
    <source>
        <dbReference type="RuleBase" id="RU362033"/>
    </source>
</evidence>
<dbReference type="FunFam" id="3.40.50.1000:FF:000009">
    <property type="entry name" value="Phospholipid-transporting ATPase"/>
    <property type="match status" value="1"/>
</dbReference>
<feature type="compositionally biased region" description="Polar residues" evidence="20">
    <location>
        <begin position="33"/>
        <end position="45"/>
    </location>
</feature>
<organism evidence="23 24">
    <name type="scientific">Ascosphaera apis ARSEF 7405</name>
    <dbReference type="NCBI Taxonomy" id="392613"/>
    <lineage>
        <taxon>Eukaryota</taxon>
        <taxon>Fungi</taxon>
        <taxon>Dikarya</taxon>
        <taxon>Ascomycota</taxon>
        <taxon>Pezizomycotina</taxon>
        <taxon>Eurotiomycetes</taxon>
        <taxon>Eurotiomycetidae</taxon>
        <taxon>Onygenales</taxon>
        <taxon>Ascosphaeraceae</taxon>
        <taxon>Ascosphaera</taxon>
    </lineage>
</organism>
<evidence type="ECO:0000256" key="7">
    <source>
        <dbReference type="ARBA" id="ARBA00022741"/>
    </source>
</evidence>
<evidence type="ECO:0000256" key="1">
    <source>
        <dbReference type="ARBA" id="ARBA00001946"/>
    </source>
</evidence>
<keyword evidence="13 19" id="KW-0472">Membrane</keyword>
<dbReference type="GO" id="GO:0010008">
    <property type="term" value="C:endosome membrane"/>
    <property type="evidence" value="ECO:0007669"/>
    <property type="project" value="UniProtKB-SubCell"/>
</dbReference>
<evidence type="ECO:0000256" key="5">
    <source>
        <dbReference type="ARBA" id="ARBA00022692"/>
    </source>
</evidence>
<evidence type="ECO:0000256" key="3">
    <source>
        <dbReference type="ARBA" id="ARBA00008109"/>
    </source>
</evidence>
<evidence type="ECO:0000256" key="8">
    <source>
        <dbReference type="ARBA" id="ARBA00022840"/>
    </source>
</evidence>
<feature type="binding site" evidence="17">
    <location>
        <position position="804"/>
    </location>
    <ligand>
        <name>ATP</name>
        <dbReference type="ChEBI" id="CHEBI:30616"/>
    </ligand>
</feature>
<comment type="subcellular location">
    <subcellularLocation>
        <location evidence="2">Endosome membrane</location>
        <topology evidence="2">Multi-pass membrane protein</topology>
    </subcellularLocation>
    <subcellularLocation>
        <location evidence="19">Membrane</location>
        <topology evidence="19">Multi-pass membrane protein</topology>
    </subcellularLocation>
</comment>
<dbReference type="InterPro" id="IPR032631">
    <property type="entry name" value="P-type_ATPase_N"/>
</dbReference>
<comment type="similarity">
    <text evidence="3 19">Belongs to the cation transport ATPase (P-type) (TC 3.A.3) family. Type IV subfamily.</text>
</comment>
<feature type="region of interest" description="Disordered" evidence="20">
    <location>
        <begin position="672"/>
        <end position="699"/>
    </location>
</feature>
<dbReference type="FunFam" id="3.40.1110.10:FF:000067">
    <property type="entry name" value="Phospholipid-transporting ATPase"/>
    <property type="match status" value="1"/>
</dbReference>
<dbReference type="SFLD" id="SFLDG00002">
    <property type="entry name" value="C1.7:_P-type_atpase_like"/>
    <property type="match status" value="1"/>
</dbReference>
<feature type="binding site" evidence="17">
    <location>
        <position position="1031"/>
    </location>
    <ligand>
        <name>ATP</name>
        <dbReference type="ChEBI" id="CHEBI:30616"/>
    </ligand>
</feature>
<comment type="cofactor">
    <cofactor evidence="1 18">
        <name>Mg(2+)</name>
        <dbReference type="ChEBI" id="CHEBI:18420"/>
    </cofactor>
</comment>
<feature type="transmembrane region" description="Helical" evidence="19">
    <location>
        <begin position="532"/>
        <end position="552"/>
    </location>
</feature>
<evidence type="ECO:0000256" key="11">
    <source>
        <dbReference type="ARBA" id="ARBA00022989"/>
    </source>
</evidence>
<keyword evidence="4" id="KW-0813">Transport</keyword>
<feature type="region of interest" description="Disordered" evidence="20">
    <location>
        <begin position="157"/>
        <end position="191"/>
    </location>
</feature>
<feature type="transmembrane region" description="Helical" evidence="19">
    <location>
        <begin position="1226"/>
        <end position="1245"/>
    </location>
</feature>
<comment type="caution">
    <text evidence="23">The sequence shown here is derived from an EMBL/GenBank/DDBJ whole genome shotgun (WGS) entry which is preliminary data.</text>
</comment>
<dbReference type="OrthoDB" id="377733at2759"/>
<feature type="transmembrane region" description="Helical" evidence="19">
    <location>
        <begin position="255"/>
        <end position="272"/>
    </location>
</feature>
<dbReference type="InterPro" id="IPR001757">
    <property type="entry name" value="P_typ_ATPase"/>
</dbReference>
<dbReference type="PANTHER" id="PTHR24092:SF5">
    <property type="entry name" value="PHOSPHOLIPID-TRANSPORTING ATPASE"/>
    <property type="match status" value="1"/>
</dbReference>
<feature type="binding site" evidence="17">
    <location>
        <position position="951"/>
    </location>
    <ligand>
        <name>ATP</name>
        <dbReference type="ChEBI" id="CHEBI:30616"/>
    </ligand>
</feature>
<dbReference type="Proteomes" id="UP000242877">
    <property type="component" value="Unassembled WGS sequence"/>
</dbReference>
<feature type="transmembrane region" description="Helical" evidence="19">
    <location>
        <begin position="1144"/>
        <end position="1166"/>
    </location>
</feature>
<dbReference type="GO" id="GO:0006890">
    <property type="term" value="P:retrograde vesicle-mediated transport, Golgi to endoplasmic reticulum"/>
    <property type="evidence" value="ECO:0007669"/>
    <property type="project" value="TreeGrafter"/>
</dbReference>
<feature type="binding site" evidence="17">
    <location>
        <position position="1061"/>
    </location>
    <ligand>
        <name>ATP</name>
        <dbReference type="ChEBI" id="CHEBI:30616"/>
    </ligand>
</feature>
<evidence type="ECO:0000256" key="9">
    <source>
        <dbReference type="ARBA" id="ARBA00022842"/>
    </source>
</evidence>
<keyword evidence="7 17" id="KW-0547">Nucleotide-binding</keyword>
<dbReference type="GO" id="GO:0005802">
    <property type="term" value="C:trans-Golgi network"/>
    <property type="evidence" value="ECO:0007669"/>
    <property type="project" value="TreeGrafter"/>
</dbReference>
<feature type="active site" description="4-aspartylphosphate intermediate" evidence="16">
    <location>
        <position position="627"/>
    </location>
</feature>
<feature type="binding site" evidence="18">
    <location>
        <position position="629"/>
    </location>
    <ligand>
        <name>Mg(2+)</name>
        <dbReference type="ChEBI" id="CHEBI:18420"/>
    </ligand>
</feature>
<feature type="domain" description="P-type ATPase C-terminal" evidence="22">
    <location>
        <begin position="1084"/>
        <end position="1312"/>
    </location>
</feature>
<keyword evidence="5 19" id="KW-0812">Transmembrane</keyword>
<feature type="compositionally biased region" description="Basic and acidic residues" evidence="20">
    <location>
        <begin position="109"/>
        <end position="121"/>
    </location>
</feature>
<evidence type="ECO:0000313" key="24">
    <source>
        <dbReference type="Proteomes" id="UP000242877"/>
    </source>
</evidence>
<feature type="region of interest" description="Disordered" evidence="20">
    <location>
        <begin position="1"/>
        <end position="121"/>
    </location>
</feature>
<sequence>MASPHGYRPAGPNDVDTDDEDLDLELDLDELDPQTSARPSLQHQRQPPPRPTNIALRTLRSGARHGGLFSNRRSKSVDRRSEDLQGLLEDDPDDASHDNHHHHHPRASSHGEDSPFLRPLDDNRAEFGRKFKEDTDESFHTRLGNRIRKLASPFRRHSPGLSIGDNDNDGLSLGDSPPVSDSRPTKELPSRTISVGHAQTTKFPPNIVSNAKYTPWSFLPRTLYNEFSFFFNIYFLLVALSQLIPVLRIGYLSSYIAPLAFVVSISLGKEAVDDIARRRRDAEANSEEFTVISFLPPTDGSTTSKAVEAIKKSRDLRVGDILKLRKDQRFPADVVILKSTSGDLAYTDTPSEFEERPKLKKKNSSRSLLDDDDDDDTETVVTPSKHSPEQHVNNEHDDMEGGCDTFIRTDQLDGETDWKLRLPSPLTQNIPIDQFNNLRITAGPPARNVHEFLGTVELIPEGHASTYDAYPTSSSSSQHQSPLNIDNTAWASTVLASNTTTYAAVIYTGPQTRSAMSTSPSRSKVGLLEYEINSLTKILCVLTLSLSVILVALEGFQPNNDKPWYIAIMIYLILFSTIIPMSLRVNLDMAKSVYGRFIEKDKGIPDTVVRTSTMPEDLGRIEYLLSDKTGTLTQNEMELRKIHVGTVSYANEAMDEVAGYIRQSFAVPASSGTASATSNGASSPALEPGPSSSPSLIAATNANSNVNSTAAAPMTRTRREIGSRVRDLVLALALCHNVTPTIEEEDGQKITRYQASSPDEIAIVRYTENVGLRLVHRDRQSIVLRSVDTGNIAVRVKILDIFPFTSESKRMGIIVQFTNNPSATEEDSTAEGDIWFFQKGADTVMSSIVATNDWLDEETANMAREGLRTLVVGRRHLSLEQYQLFATKYKEASLLLQDRDARMSAVVKTYLENDLELLGVTGVEDKLQKDVKASLELLRDAGVKIWMLTGDKVETARCVAVSSKLVSRGQYIHTVSQMKDATAARDALDYVRNKPDSALLIDGQSLSLMLSRFRLDFISVAVRLPAVIACRCSPTQKAEIALLIRNFTKKRICCIGDGGNDVSMIQAADVGIGIVGKEGRQASLAADYSITQFHHLTKLLFWHGRNSYKRSAKMAQFLMHRGVIISACQTMYSIASHFDPKGLFINWLLVGYATIYTSAPIFALVFDRDVDENLANLYPELYKELKEGKSLSYRSFFRWLFISIYQGCLIQGLAQLLCDATSGPRLISVSFTALIINELVMAAISVTTWHPVMIFSIVATAAVYAVSFPFLGDYFDLKYVITLAWAWRVVAVAAASIVPVWIAKTVATAVRPPSYRKIRG</sequence>
<dbReference type="GO" id="GO:0045332">
    <property type="term" value="P:phospholipid translocation"/>
    <property type="evidence" value="ECO:0007669"/>
    <property type="project" value="TreeGrafter"/>
</dbReference>
<feature type="binding site" evidence="17">
    <location>
        <position position="628"/>
    </location>
    <ligand>
        <name>ATP</name>
        <dbReference type="ChEBI" id="CHEBI:30616"/>
    </ligand>
</feature>
<feature type="transmembrane region" description="Helical" evidence="19">
    <location>
        <begin position="229"/>
        <end position="249"/>
    </location>
</feature>
<feature type="binding site" evidence="17">
    <location>
        <position position="1037"/>
    </location>
    <ligand>
        <name>ATP</name>
        <dbReference type="ChEBI" id="CHEBI:30616"/>
    </ligand>
</feature>
<feature type="binding site" evidence="18">
    <location>
        <position position="627"/>
    </location>
    <ligand>
        <name>Mg(2+)</name>
        <dbReference type="ChEBI" id="CHEBI:18420"/>
    </ligand>
</feature>
<keyword evidence="6 18" id="KW-0479">Metal-binding</keyword>
<evidence type="ECO:0000259" key="21">
    <source>
        <dbReference type="Pfam" id="PF16209"/>
    </source>
</evidence>
<dbReference type="GO" id="GO:0016887">
    <property type="term" value="F:ATP hydrolysis activity"/>
    <property type="evidence" value="ECO:0007669"/>
    <property type="project" value="InterPro"/>
</dbReference>
<dbReference type="GO" id="GO:0005886">
    <property type="term" value="C:plasma membrane"/>
    <property type="evidence" value="ECO:0007669"/>
    <property type="project" value="TreeGrafter"/>
</dbReference>
<keyword evidence="10 19" id="KW-1278">Translocase</keyword>
<feature type="binding site" evidence="17">
    <location>
        <position position="1060"/>
    </location>
    <ligand>
        <name>ATP</name>
        <dbReference type="ChEBI" id="CHEBI:30616"/>
    </ligand>
</feature>
<feature type="binding site" evidence="17">
    <location>
        <position position="760"/>
    </location>
    <ligand>
        <name>ATP</name>
        <dbReference type="ChEBI" id="CHEBI:30616"/>
    </ligand>
</feature>
<feature type="binding site" evidence="17">
    <location>
        <position position="868"/>
    </location>
    <ligand>
        <name>ATP</name>
        <dbReference type="ChEBI" id="CHEBI:30616"/>
    </ligand>
</feature>
<feature type="domain" description="P-type ATPase N-terminal" evidence="21">
    <location>
        <begin position="198"/>
        <end position="249"/>
    </location>
</feature>
<evidence type="ECO:0000256" key="20">
    <source>
        <dbReference type="SAM" id="MobiDB-lite"/>
    </source>
</evidence>
<evidence type="ECO:0000256" key="10">
    <source>
        <dbReference type="ARBA" id="ARBA00022967"/>
    </source>
</evidence>
<feature type="binding site" evidence="17">
    <location>
        <position position="627"/>
    </location>
    <ligand>
        <name>ATP</name>
        <dbReference type="ChEBI" id="CHEBI:30616"/>
    </ligand>
</feature>
<name>A0A167UZM5_9EURO</name>
<dbReference type="InterPro" id="IPR032630">
    <property type="entry name" value="P_typ_ATPase_c"/>
</dbReference>
<dbReference type="Gene3D" id="3.40.1110.10">
    <property type="entry name" value="Calcium-transporting ATPase, cytoplasmic domain N"/>
    <property type="match status" value="1"/>
</dbReference>
<keyword evidence="9 18" id="KW-0460">Magnesium</keyword>
<keyword evidence="11 19" id="KW-1133">Transmembrane helix</keyword>
<evidence type="ECO:0000256" key="4">
    <source>
        <dbReference type="ARBA" id="ARBA00022448"/>
    </source>
</evidence>
<dbReference type="SUPFAM" id="SSF56784">
    <property type="entry name" value="HAD-like"/>
    <property type="match status" value="1"/>
</dbReference>